<evidence type="ECO:0000313" key="2">
    <source>
        <dbReference type="EMBL" id="MBI3127031.1"/>
    </source>
</evidence>
<gene>
    <name evidence="2" type="ORF">HYZ11_05460</name>
</gene>
<proteinExistence type="predicted"/>
<name>A0A932MPC9_UNCTE</name>
<keyword evidence="1" id="KW-1133">Transmembrane helix</keyword>
<organism evidence="2 3">
    <name type="scientific">Tectimicrobiota bacterium</name>
    <dbReference type="NCBI Taxonomy" id="2528274"/>
    <lineage>
        <taxon>Bacteria</taxon>
        <taxon>Pseudomonadati</taxon>
        <taxon>Nitrospinota/Tectimicrobiota group</taxon>
        <taxon>Candidatus Tectimicrobiota</taxon>
    </lineage>
</organism>
<protein>
    <submittedName>
        <fullName evidence="2">Uncharacterized protein</fullName>
    </submittedName>
</protein>
<keyword evidence="1" id="KW-0812">Transmembrane</keyword>
<dbReference type="AlphaFoldDB" id="A0A932MPC9"/>
<dbReference type="Proteomes" id="UP000782312">
    <property type="component" value="Unassembled WGS sequence"/>
</dbReference>
<evidence type="ECO:0000256" key="1">
    <source>
        <dbReference type="SAM" id="Phobius"/>
    </source>
</evidence>
<feature type="transmembrane region" description="Helical" evidence="1">
    <location>
        <begin position="109"/>
        <end position="130"/>
    </location>
</feature>
<reference evidence="2" key="1">
    <citation type="submission" date="2020-07" db="EMBL/GenBank/DDBJ databases">
        <title>Huge and variable diversity of episymbiotic CPR bacteria and DPANN archaea in groundwater ecosystems.</title>
        <authorList>
            <person name="He C.Y."/>
            <person name="Keren R."/>
            <person name="Whittaker M."/>
            <person name="Farag I.F."/>
            <person name="Doudna J."/>
            <person name="Cate J.H.D."/>
            <person name="Banfield J.F."/>
        </authorList>
    </citation>
    <scope>NUCLEOTIDE SEQUENCE</scope>
    <source>
        <strain evidence="2">NC_groundwater_763_Ag_S-0.2um_68_21</strain>
    </source>
</reference>
<dbReference type="EMBL" id="JACPUR010000014">
    <property type="protein sequence ID" value="MBI3127031.1"/>
    <property type="molecule type" value="Genomic_DNA"/>
</dbReference>
<accession>A0A932MPC9</accession>
<sequence length="145" mass="15641">MIDRRFLTIALGYVAVTFVLAVLWHLVLFKGVYDALGYVGRKEPIFALGLLSMVVQGAALGGLFPRFARGGDPYREGLRFSLAMGAFFWSCHVLAAAAKNPISPIPTFVAIETAYLLIQFTLAGLIIGWAHRPGTAPAARFAAKA</sequence>
<feature type="transmembrane region" description="Helical" evidence="1">
    <location>
        <begin position="77"/>
        <end position="97"/>
    </location>
</feature>
<comment type="caution">
    <text evidence="2">The sequence shown here is derived from an EMBL/GenBank/DDBJ whole genome shotgun (WGS) entry which is preliminary data.</text>
</comment>
<keyword evidence="1" id="KW-0472">Membrane</keyword>
<evidence type="ECO:0000313" key="3">
    <source>
        <dbReference type="Proteomes" id="UP000782312"/>
    </source>
</evidence>
<feature type="transmembrane region" description="Helical" evidence="1">
    <location>
        <begin position="45"/>
        <end position="65"/>
    </location>
</feature>
<feature type="transmembrane region" description="Helical" evidence="1">
    <location>
        <begin position="7"/>
        <end position="33"/>
    </location>
</feature>